<proteinExistence type="inferred from homology"/>
<keyword evidence="3" id="KW-0547">Nucleotide-binding</keyword>
<dbReference type="GO" id="GO:0005524">
    <property type="term" value="F:ATP binding"/>
    <property type="evidence" value="ECO:0007669"/>
    <property type="project" value="UniProtKB-KW"/>
</dbReference>
<dbReference type="PROSITE" id="PS50893">
    <property type="entry name" value="ABC_TRANSPORTER_2"/>
    <property type="match status" value="1"/>
</dbReference>
<dbReference type="PANTHER" id="PTHR43335">
    <property type="entry name" value="ABC TRANSPORTER, ATP-BINDING PROTEIN"/>
    <property type="match status" value="1"/>
</dbReference>
<evidence type="ECO:0000256" key="2">
    <source>
        <dbReference type="ARBA" id="ARBA00022448"/>
    </source>
</evidence>
<dbReference type="OrthoDB" id="9804819at2"/>
<keyword evidence="2" id="KW-0813">Transport</keyword>
<organism evidence="6 7">
    <name type="scientific">Bifidobacterium margollesii</name>
    <dbReference type="NCBI Taxonomy" id="2020964"/>
    <lineage>
        <taxon>Bacteria</taxon>
        <taxon>Bacillati</taxon>
        <taxon>Actinomycetota</taxon>
        <taxon>Actinomycetes</taxon>
        <taxon>Bifidobacteriales</taxon>
        <taxon>Bifidobacteriaceae</taxon>
        <taxon>Bifidobacterium</taxon>
    </lineage>
</organism>
<sequence length="293" mass="32542">MLALRHVSKRFREQTVLDDIDLTFGEGVYGLLAPNGAGKTTLMKMIATLLYPTTGSIQWNGEDIIAMDERYRGLLGYLPQDFGYYPNYTPRQFLRYVAALQGIRRSRVDKRIDRMLAMVGLTAMADRRMRSLSGGMIQRVGIAQAIIHDPQLLILDEPTAGLDPKERVRFRNLIHDLAVRRTVILSTHIVSDLETIAGSVIMIRGGHIIANGTPTDICTTLMGHIYEMPASDPLPDGCRLLSEVQYGAFTRQRVYSPTRLPGVTAFPSVTELASATTTVQPNLEDAFLIAYGD</sequence>
<keyword evidence="4 6" id="KW-0067">ATP-binding</keyword>
<feature type="domain" description="ABC transporter" evidence="5">
    <location>
        <begin position="2"/>
        <end position="230"/>
    </location>
</feature>
<dbReference type="AlphaFoldDB" id="A0A2N5J806"/>
<evidence type="ECO:0000313" key="7">
    <source>
        <dbReference type="Proteomes" id="UP000235050"/>
    </source>
</evidence>
<dbReference type="InterPro" id="IPR027417">
    <property type="entry name" value="P-loop_NTPase"/>
</dbReference>
<evidence type="ECO:0000313" key="6">
    <source>
        <dbReference type="EMBL" id="PLS30321.1"/>
    </source>
</evidence>
<dbReference type="PANTHER" id="PTHR43335:SF2">
    <property type="entry name" value="ABC TRANSPORTER, ATP-BINDING PROTEIN"/>
    <property type="match status" value="1"/>
</dbReference>
<dbReference type="Gene3D" id="3.40.50.300">
    <property type="entry name" value="P-loop containing nucleotide triphosphate hydrolases"/>
    <property type="match status" value="1"/>
</dbReference>
<dbReference type="RefSeq" id="WP_101617688.1">
    <property type="nucleotide sequence ID" value="NZ_NMWU01000035.1"/>
</dbReference>
<keyword evidence="7" id="KW-1185">Reference proteome</keyword>
<dbReference type="SUPFAM" id="SSF52540">
    <property type="entry name" value="P-loop containing nucleoside triphosphate hydrolases"/>
    <property type="match status" value="1"/>
</dbReference>
<gene>
    <name evidence="6" type="ORF">Uis1B_1808</name>
</gene>
<comment type="similarity">
    <text evidence="1">Belongs to the ABC transporter superfamily.</text>
</comment>
<evidence type="ECO:0000256" key="1">
    <source>
        <dbReference type="ARBA" id="ARBA00005417"/>
    </source>
</evidence>
<evidence type="ECO:0000256" key="4">
    <source>
        <dbReference type="ARBA" id="ARBA00022840"/>
    </source>
</evidence>
<dbReference type="InterPro" id="IPR017871">
    <property type="entry name" value="ABC_transporter-like_CS"/>
</dbReference>
<dbReference type="Proteomes" id="UP000235050">
    <property type="component" value="Unassembled WGS sequence"/>
</dbReference>
<reference evidence="6 7" key="1">
    <citation type="submission" date="2017-07" db="EMBL/GenBank/DDBJ databases">
        <title>Bifidobacterium novel species.</title>
        <authorList>
            <person name="Lugli G.A."/>
            <person name="Milani C."/>
            <person name="Duranti S."/>
            <person name="Mangifesta M."/>
        </authorList>
    </citation>
    <scope>NUCLEOTIDE SEQUENCE [LARGE SCALE GENOMIC DNA]</scope>
    <source>
        <strain evidence="7">Uis1B</strain>
    </source>
</reference>
<dbReference type="GO" id="GO:0016887">
    <property type="term" value="F:ATP hydrolysis activity"/>
    <property type="evidence" value="ECO:0007669"/>
    <property type="project" value="InterPro"/>
</dbReference>
<dbReference type="InterPro" id="IPR003593">
    <property type="entry name" value="AAA+_ATPase"/>
</dbReference>
<name>A0A2N5J806_9BIFI</name>
<dbReference type="PROSITE" id="PS00211">
    <property type="entry name" value="ABC_TRANSPORTER_1"/>
    <property type="match status" value="1"/>
</dbReference>
<dbReference type="SMART" id="SM00382">
    <property type="entry name" value="AAA"/>
    <property type="match status" value="1"/>
</dbReference>
<dbReference type="Pfam" id="PF00005">
    <property type="entry name" value="ABC_tran"/>
    <property type="match status" value="1"/>
</dbReference>
<dbReference type="InterPro" id="IPR003439">
    <property type="entry name" value="ABC_transporter-like_ATP-bd"/>
</dbReference>
<evidence type="ECO:0000259" key="5">
    <source>
        <dbReference type="PROSITE" id="PS50893"/>
    </source>
</evidence>
<protein>
    <submittedName>
        <fullName evidence="6">ABC transporter, ATP-binding protein</fullName>
    </submittedName>
</protein>
<comment type="caution">
    <text evidence="6">The sequence shown here is derived from an EMBL/GenBank/DDBJ whole genome shotgun (WGS) entry which is preliminary data.</text>
</comment>
<dbReference type="CDD" id="cd03264">
    <property type="entry name" value="ABC_drug_resistance_like"/>
    <property type="match status" value="1"/>
</dbReference>
<dbReference type="EMBL" id="NMWU01000035">
    <property type="protein sequence ID" value="PLS30321.1"/>
    <property type="molecule type" value="Genomic_DNA"/>
</dbReference>
<accession>A0A2N5J806</accession>
<evidence type="ECO:0000256" key="3">
    <source>
        <dbReference type="ARBA" id="ARBA00022741"/>
    </source>
</evidence>